<comment type="cofactor">
    <cofactor evidence="8">
        <name>Zn(2+)</name>
        <dbReference type="ChEBI" id="CHEBI:29105"/>
    </cofactor>
    <text evidence="8">Binds 1 zinc ion per subunit.</text>
</comment>
<gene>
    <name evidence="8 11" type="primary">tadA</name>
    <name evidence="11" type="ORF">HQN79_08790</name>
</gene>
<evidence type="ECO:0000256" key="5">
    <source>
        <dbReference type="ARBA" id="ARBA00022801"/>
    </source>
</evidence>
<evidence type="ECO:0000256" key="9">
    <source>
        <dbReference type="SAM" id="MobiDB-lite"/>
    </source>
</evidence>
<dbReference type="CDD" id="cd01285">
    <property type="entry name" value="nucleoside_deaminase"/>
    <property type="match status" value="1"/>
</dbReference>
<evidence type="ECO:0000256" key="4">
    <source>
        <dbReference type="ARBA" id="ARBA00022723"/>
    </source>
</evidence>
<dbReference type="InterPro" id="IPR016192">
    <property type="entry name" value="APOBEC/CMP_deaminase_Zn-bd"/>
</dbReference>
<feature type="binding site" evidence="8">
    <location>
        <position position="92"/>
    </location>
    <ligand>
        <name>Zn(2+)</name>
        <dbReference type="ChEBI" id="CHEBI:29105"/>
        <note>catalytic</note>
    </ligand>
</feature>
<comment type="subunit">
    <text evidence="2 8">Homodimer.</text>
</comment>
<evidence type="ECO:0000256" key="7">
    <source>
        <dbReference type="ARBA" id="ARBA00048045"/>
    </source>
</evidence>
<feature type="domain" description="CMP/dCMP-type deaminase" evidence="10">
    <location>
        <begin position="11"/>
        <end position="123"/>
    </location>
</feature>
<keyword evidence="12" id="KW-1185">Reference proteome</keyword>
<dbReference type="GO" id="GO:0052717">
    <property type="term" value="F:tRNA-specific adenosine-34 deaminase activity"/>
    <property type="evidence" value="ECO:0007669"/>
    <property type="project" value="UniProtKB-UniRule"/>
</dbReference>
<dbReference type="EMBL" id="CP054020">
    <property type="protein sequence ID" value="QKI89657.1"/>
    <property type="molecule type" value="Genomic_DNA"/>
</dbReference>
<evidence type="ECO:0000256" key="8">
    <source>
        <dbReference type="HAMAP-Rule" id="MF_00972"/>
    </source>
</evidence>
<comment type="catalytic activity">
    <reaction evidence="7 8">
        <text>adenosine(34) in tRNA + H2O + H(+) = inosine(34) in tRNA + NH4(+)</text>
        <dbReference type="Rhea" id="RHEA:43168"/>
        <dbReference type="Rhea" id="RHEA-COMP:10373"/>
        <dbReference type="Rhea" id="RHEA-COMP:10374"/>
        <dbReference type="ChEBI" id="CHEBI:15377"/>
        <dbReference type="ChEBI" id="CHEBI:15378"/>
        <dbReference type="ChEBI" id="CHEBI:28938"/>
        <dbReference type="ChEBI" id="CHEBI:74411"/>
        <dbReference type="ChEBI" id="CHEBI:82852"/>
        <dbReference type="EC" id="3.5.4.33"/>
    </reaction>
</comment>
<feature type="active site" description="Proton donor" evidence="8">
    <location>
        <position position="64"/>
    </location>
</feature>
<feature type="binding site" evidence="8">
    <location>
        <position position="95"/>
    </location>
    <ligand>
        <name>Zn(2+)</name>
        <dbReference type="ChEBI" id="CHEBI:29105"/>
        <note>catalytic</note>
    </ligand>
</feature>
<dbReference type="NCBIfam" id="NF008113">
    <property type="entry name" value="PRK10860.1"/>
    <property type="match status" value="1"/>
</dbReference>
<evidence type="ECO:0000313" key="11">
    <source>
        <dbReference type="EMBL" id="QKI89657.1"/>
    </source>
</evidence>
<dbReference type="AlphaFoldDB" id="A0A7D4NS36"/>
<feature type="region of interest" description="Disordered" evidence="9">
    <location>
        <begin position="157"/>
        <end position="184"/>
    </location>
</feature>
<feature type="compositionally biased region" description="Polar residues" evidence="9">
    <location>
        <begin position="166"/>
        <end position="177"/>
    </location>
</feature>
<keyword evidence="4 8" id="KW-0479">Metal-binding</keyword>
<dbReference type="FunFam" id="3.40.140.10:FF:000005">
    <property type="entry name" value="tRNA-specific adenosine deaminase"/>
    <property type="match status" value="1"/>
</dbReference>
<dbReference type="Pfam" id="PF00383">
    <property type="entry name" value="dCMP_cyt_deam_1"/>
    <property type="match status" value="1"/>
</dbReference>
<evidence type="ECO:0000313" key="12">
    <source>
        <dbReference type="Proteomes" id="UP000504724"/>
    </source>
</evidence>
<dbReference type="RefSeq" id="WP_173285686.1">
    <property type="nucleotide sequence ID" value="NZ_CP054020.1"/>
</dbReference>
<feature type="binding site" evidence="8">
    <location>
        <position position="62"/>
    </location>
    <ligand>
        <name>Zn(2+)</name>
        <dbReference type="ChEBI" id="CHEBI:29105"/>
        <note>catalytic</note>
    </ligand>
</feature>
<dbReference type="SUPFAM" id="SSF53927">
    <property type="entry name" value="Cytidine deaminase-like"/>
    <property type="match status" value="1"/>
</dbReference>
<name>A0A7D4NS36_9GAMM</name>
<comment type="similarity">
    <text evidence="1">Belongs to the cytidine and deoxycytidylate deaminase family. ADAT2 subfamily.</text>
</comment>
<dbReference type="PANTHER" id="PTHR11079:SF202">
    <property type="entry name" value="TRNA-SPECIFIC ADENOSINE DEAMINASE"/>
    <property type="match status" value="1"/>
</dbReference>
<dbReference type="HAMAP" id="MF_00972">
    <property type="entry name" value="tRNA_aden_deaminase"/>
    <property type="match status" value="1"/>
</dbReference>
<dbReference type="KEGG" id="txa:HQN79_08790"/>
<keyword evidence="3 8" id="KW-0819">tRNA processing</keyword>
<dbReference type="Proteomes" id="UP000504724">
    <property type="component" value="Chromosome"/>
</dbReference>
<keyword evidence="5 8" id="KW-0378">Hydrolase</keyword>
<dbReference type="Gene3D" id="3.40.140.10">
    <property type="entry name" value="Cytidine Deaminase, domain 2"/>
    <property type="match status" value="1"/>
</dbReference>
<dbReference type="InterPro" id="IPR002125">
    <property type="entry name" value="CMP_dCMP_dom"/>
</dbReference>
<dbReference type="InterPro" id="IPR028883">
    <property type="entry name" value="tRNA_aden_deaminase"/>
</dbReference>
<keyword evidence="6 8" id="KW-0862">Zinc</keyword>
<sequence>MQVHEDLSQEQQDAFWMQYALELADKAEQLGEVPVGAVIVAEGELIAEGWNRVITDSDPTAHAEVVAMRNAGTAMHNYRLVDTTLYVTLEPCPMCAGALVHARVGRVVYAAPDPRTGAAGSVFQLLQAPELNHQCQIAAGVLQEPCAEKIRHFFKRRRREQKQAKVDSSQSTQNSAVSGDAKPC</sequence>
<organism evidence="11 12">
    <name type="scientific">Thiomicrorhabdus xiamenensis</name>
    <dbReference type="NCBI Taxonomy" id="2739063"/>
    <lineage>
        <taxon>Bacteria</taxon>
        <taxon>Pseudomonadati</taxon>
        <taxon>Pseudomonadota</taxon>
        <taxon>Gammaproteobacteria</taxon>
        <taxon>Thiotrichales</taxon>
        <taxon>Piscirickettsiaceae</taxon>
        <taxon>Thiomicrorhabdus</taxon>
    </lineage>
</organism>
<dbReference type="InterPro" id="IPR016193">
    <property type="entry name" value="Cytidine_deaminase-like"/>
</dbReference>
<dbReference type="PROSITE" id="PS51747">
    <property type="entry name" value="CYT_DCMP_DEAMINASES_2"/>
    <property type="match status" value="1"/>
</dbReference>
<evidence type="ECO:0000256" key="3">
    <source>
        <dbReference type="ARBA" id="ARBA00022694"/>
    </source>
</evidence>
<dbReference type="PANTHER" id="PTHR11079">
    <property type="entry name" value="CYTOSINE DEAMINASE FAMILY MEMBER"/>
    <property type="match status" value="1"/>
</dbReference>
<evidence type="ECO:0000259" key="10">
    <source>
        <dbReference type="PROSITE" id="PS51747"/>
    </source>
</evidence>
<dbReference type="GO" id="GO:0008270">
    <property type="term" value="F:zinc ion binding"/>
    <property type="evidence" value="ECO:0007669"/>
    <property type="project" value="UniProtKB-UniRule"/>
</dbReference>
<evidence type="ECO:0000256" key="2">
    <source>
        <dbReference type="ARBA" id="ARBA00011738"/>
    </source>
</evidence>
<dbReference type="EC" id="3.5.4.33" evidence="8"/>
<accession>A0A7D4NS36</accession>
<reference evidence="11 12" key="1">
    <citation type="submission" date="2020-05" db="EMBL/GenBank/DDBJ databases">
        <title>Thiomicrorhabdus sediminis sp.nov. and Thiomicrorhabdus xiamenensis sp.nov., novel sulfur-oxidizing bacteria isolated from coastal sediment.</title>
        <authorList>
            <person name="Liu X."/>
        </authorList>
    </citation>
    <scope>NUCLEOTIDE SEQUENCE [LARGE SCALE GENOMIC DNA]</scope>
    <source>
        <strain evidence="11 12">G2</strain>
    </source>
</reference>
<dbReference type="PROSITE" id="PS00903">
    <property type="entry name" value="CYT_DCMP_DEAMINASES_1"/>
    <property type="match status" value="1"/>
</dbReference>
<evidence type="ECO:0000256" key="1">
    <source>
        <dbReference type="ARBA" id="ARBA00010669"/>
    </source>
</evidence>
<proteinExistence type="inferred from homology"/>
<protein>
    <recommendedName>
        <fullName evidence="8">tRNA-specific adenosine deaminase</fullName>
        <ecNumber evidence="8">3.5.4.33</ecNumber>
    </recommendedName>
</protein>
<comment type="function">
    <text evidence="8">Catalyzes the deamination of adenosine to inosine at the wobble position 34 of tRNA(Arg2).</text>
</comment>
<dbReference type="GO" id="GO:0002100">
    <property type="term" value="P:tRNA wobble adenosine to inosine editing"/>
    <property type="evidence" value="ECO:0007669"/>
    <property type="project" value="UniProtKB-UniRule"/>
</dbReference>
<evidence type="ECO:0000256" key="6">
    <source>
        <dbReference type="ARBA" id="ARBA00022833"/>
    </source>
</evidence>